<feature type="compositionally biased region" description="Polar residues" evidence="1">
    <location>
        <begin position="85"/>
        <end position="99"/>
    </location>
</feature>
<evidence type="ECO:0000313" key="3">
    <source>
        <dbReference type="Proteomes" id="UP000054516"/>
    </source>
</evidence>
<gene>
    <name evidence="2" type="ORF">SAMD00023353_3700090</name>
</gene>
<feature type="compositionally biased region" description="Polar residues" evidence="1">
    <location>
        <begin position="39"/>
        <end position="74"/>
    </location>
</feature>
<proteinExistence type="predicted"/>
<keyword evidence="3" id="KW-1185">Reference proteome</keyword>
<organism evidence="2">
    <name type="scientific">Rosellinia necatrix</name>
    <name type="common">White root-rot fungus</name>
    <dbReference type="NCBI Taxonomy" id="77044"/>
    <lineage>
        <taxon>Eukaryota</taxon>
        <taxon>Fungi</taxon>
        <taxon>Dikarya</taxon>
        <taxon>Ascomycota</taxon>
        <taxon>Pezizomycotina</taxon>
        <taxon>Sordariomycetes</taxon>
        <taxon>Xylariomycetidae</taxon>
        <taxon>Xylariales</taxon>
        <taxon>Xylariaceae</taxon>
        <taxon>Rosellinia</taxon>
    </lineage>
</organism>
<reference evidence="2" key="1">
    <citation type="submission" date="2016-03" db="EMBL/GenBank/DDBJ databases">
        <title>Draft genome sequence of Rosellinia necatrix.</title>
        <authorList>
            <person name="Kanematsu S."/>
        </authorList>
    </citation>
    <scope>NUCLEOTIDE SEQUENCE [LARGE SCALE GENOMIC DNA]</scope>
    <source>
        <strain evidence="2">W97</strain>
    </source>
</reference>
<feature type="compositionally biased region" description="Basic residues" evidence="1">
    <location>
        <begin position="21"/>
        <end position="30"/>
    </location>
</feature>
<evidence type="ECO:0000313" key="2">
    <source>
        <dbReference type="EMBL" id="GAW26560.1"/>
    </source>
</evidence>
<dbReference type="EMBL" id="DF977482">
    <property type="protein sequence ID" value="GAW26560.1"/>
    <property type="molecule type" value="Genomic_DNA"/>
</dbReference>
<protein>
    <submittedName>
        <fullName evidence="2">Uncharacterized protein</fullName>
    </submittedName>
</protein>
<dbReference type="Proteomes" id="UP000054516">
    <property type="component" value="Unassembled WGS sequence"/>
</dbReference>
<dbReference type="OrthoDB" id="4769819at2759"/>
<evidence type="ECO:0000256" key="1">
    <source>
        <dbReference type="SAM" id="MobiDB-lite"/>
    </source>
</evidence>
<name>A0A1S8AA35_ROSNE</name>
<sequence>MDGRGDINLARELQAQFGKAKPSRRRGHRVGGKDRDHSQPQPMSRRSYQEPSSFRFQDTAHNQGRGQQRSQVGASSIVRRDRPSWQGQLVTNDSPGKNF</sequence>
<dbReference type="AlphaFoldDB" id="A0A1S8AA35"/>
<feature type="region of interest" description="Disordered" evidence="1">
    <location>
        <begin position="14"/>
        <end position="99"/>
    </location>
</feature>
<accession>A0A1S8AA35</accession>